<comment type="subcellular location">
    <subcellularLocation>
        <location evidence="1">Cell membrane</location>
        <topology evidence="1">Multi-pass membrane protein</topology>
    </subcellularLocation>
</comment>
<evidence type="ECO:0000256" key="3">
    <source>
        <dbReference type="ARBA" id="ARBA00022692"/>
    </source>
</evidence>
<keyword evidence="3 6" id="KW-0812">Transmembrane</keyword>
<keyword evidence="5 6" id="KW-0472">Membrane</keyword>
<evidence type="ECO:0000256" key="4">
    <source>
        <dbReference type="ARBA" id="ARBA00022989"/>
    </source>
</evidence>
<feature type="transmembrane region" description="Helical" evidence="6">
    <location>
        <begin position="120"/>
        <end position="141"/>
    </location>
</feature>
<evidence type="ECO:0000256" key="6">
    <source>
        <dbReference type="SAM" id="Phobius"/>
    </source>
</evidence>
<evidence type="ECO:0000256" key="5">
    <source>
        <dbReference type="ARBA" id="ARBA00023136"/>
    </source>
</evidence>
<dbReference type="EMBL" id="CP036347">
    <property type="protein sequence ID" value="QDU00669.1"/>
    <property type="molecule type" value="Genomic_DNA"/>
</dbReference>
<feature type="transmembrane region" description="Helical" evidence="6">
    <location>
        <begin position="6"/>
        <end position="29"/>
    </location>
</feature>
<organism evidence="7 8">
    <name type="scientific">Gimesia chilikensis</name>
    <dbReference type="NCBI Taxonomy" id="2605989"/>
    <lineage>
        <taxon>Bacteria</taxon>
        <taxon>Pseudomonadati</taxon>
        <taxon>Planctomycetota</taxon>
        <taxon>Planctomycetia</taxon>
        <taxon>Planctomycetales</taxon>
        <taxon>Planctomycetaceae</taxon>
        <taxon>Gimesia</taxon>
    </lineage>
</organism>
<dbReference type="PANTHER" id="PTHR30086">
    <property type="entry name" value="ARGININE EXPORTER PROTEIN ARGO"/>
    <property type="match status" value="1"/>
</dbReference>
<gene>
    <name evidence="7" type="primary">rhtB</name>
    <name evidence="7" type="ORF">V6x_03440</name>
</gene>
<proteinExistence type="predicted"/>
<dbReference type="PANTHER" id="PTHR30086:SF20">
    <property type="entry name" value="ARGININE EXPORTER PROTEIN ARGO-RELATED"/>
    <property type="match status" value="1"/>
</dbReference>
<name>A0A517W5Z8_9PLAN</name>
<dbReference type="Pfam" id="PF01810">
    <property type="entry name" value="LysE"/>
    <property type="match status" value="1"/>
</dbReference>
<feature type="transmembrane region" description="Helical" evidence="6">
    <location>
        <begin position="153"/>
        <end position="174"/>
    </location>
</feature>
<evidence type="ECO:0000313" key="7">
    <source>
        <dbReference type="EMBL" id="QDU00669.1"/>
    </source>
</evidence>
<evidence type="ECO:0000256" key="1">
    <source>
        <dbReference type="ARBA" id="ARBA00004651"/>
    </source>
</evidence>
<dbReference type="PIRSF" id="PIRSF006324">
    <property type="entry name" value="LeuE"/>
    <property type="match status" value="1"/>
</dbReference>
<feature type="transmembrane region" description="Helical" evidence="6">
    <location>
        <begin position="41"/>
        <end position="60"/>
    </location>
</feature>
<feature type="transmembrane region" description="Helical" evidence="6">
    <location>
        <begin position="66"/>
        <end position="89"/>
    </location>
</feature>
<accession>A0A517W5Z8</accession>
<reference evidence="7 8" key="1">
    <citation type="submission" date="2019-02" db="EMBL/GenBank/DDBJ databases">
        <title>Deep-cultivation of Planctomycetes and their phenomic and genomic characterization uncovers novel biology.</title>
        <authorList>
            <person name="Wiegand S."/>
            <person name="Jogler M."/>
            <person name="Boedeker C."/>
            <person name="Pinto D."/>
            <person name="Vollmers J."/>
            <person name="Rivas-Marin E."/>
            <person name="Kohn T."/>
            <person name="Peeters S.H."/>
            <person name="Heuer A."/>
            <person name="Rast P."/>
            <person name="Oberbeckmann S."/>
            <person name="Bunk B."/>
            <person name="Jeske O."/>
            <person name="Meyerdierks A."/>
            <person name="Storesund J.E."/>
            <person name="Kallscheuer N."/>
            <person name="Luecker S."/>
            <person name="Lage O.M."/>
            <person name="Pohl T."/>
            <person name="Merkel B.J."/>
            <person name="Hornburger P."/>
            <person name="Mueller R.-W."/>
            <person name="Bruemmer F."/>
            <person name="Labrenz M."/>
            <person name="Spormann A.M."/>
            <person name="Op den Camp H."/>
            <person name="Overmann J."/>
            <person name="Amann R."/>
            <person name="Jetten M.S.M."/>
            <person name="Mascher T."/>
            <person name="Medema M.H."/>
            <person name="Devos D.P."/>
            <person name="Kaster A.-K."/>
            <person name="Ovreas L."/>
            <person name="Rohde M."/>
            <person name="Galperin M.Y."/>
            <person name="Jogler C."/>
        </authorList>
    </citation>
    <scope>NUCLEOTIDE SEQUENCE [LARGE SCALE GENOMIC DNA]</scope>
    <source>
        <strain evidence="7 8">V6</strain>
    </source>
</reference>
<evidence type="ECO:0000256" key="2">
    <source>
        <dbReference type="ARBA" id="ARBA00022475"/>
    </source>
</evidence>
<dbReference type="GO" id="GO:0005886">
    <property type="term" value="C:plasma membrane"/>
    <property type="evidence" value="ECO:0007669"/>
    <property type="project" value="UniProtKB-SubCell"/>
</dbReference>
<dbReference type="AlphaFoldDB" id="A0A517W5Z8"/>
<evidence type="ECO:0000313" key="8">
    <source>
        <dbReference type="Proteomes" id="UP000320722"/>
    </source>
</evidence>
<keyword evidence="4 6" id="KW-1133">Transmembrane helix</keyword>
<dbReference type="Proteomes" id="UP000320722">
    <property type="component" value="Chromosome"/>
</dbReference>
<sequence>MDGTHDISVFLLASLVLWVTPGPDMMFILAQCLSQGTRAGIISVFGLSTGAILHTMFAAFGLSAFLAASAFAFTVLKYAGALYLIYLGVQALRSKRSEPGSIDISSVPETSGWHAYSRGVVANLLNPKVAIFFMAFLPQFINPEMDRGAVPFLFLGGLFVLGGTLWALTVAYCATRATHVIRRNPHALGWLERGAGGIYLGLGIRLLQEES</sequence>
<protein>
    <submittedName>
        <fullName evidence="7">Homoserine/homoserine lactone efflux protein</fullName>
    </submittedName>
</protein>
<keyword evidence="2" id="KW-1003">Cell membrane</keyword>
<dbReference type="RefSeq" id="WP_145035952.1">
    <property type="nucleotide sequence ID" value="NZ_CP036347.1"/>
</dbReference>
<dbReference type="InterPro" id="IPR001123">
    <property type="entry name" value="LeuE-type"/>
</dbReference>
<dbReference type="GO" id="GO:0015171">
    <property type="term" value="F:amino acid transmembrane transporter activity"/>
    <property type="evidence" value="ECO:0007669"/>
    <property type="project" value="TreeGrafter"/>
</dbReference>